<dbReference type="RefSeq" id="WP_206868309.1">
    <property type="nucleotide sequence ID" value="NZ_BMBA01000001.1"/>
</dbReference>
<comment type="caution">
    <text evidence="3">The sequence shown here is derived from an EMBL/GenBank/DDBJ whole genome shotgun (WGS) entry which is preliminary data.</text>
</comment>
<feature type="domain" description="Thioesterase" evidence="2">
    <location>
        <begin position="2"/>
        <end position="226"/>
    </location>
</feature>
<dbReference type="PANTHER" id="PTHR11487">
    <property type="entry name" value="THIOESTERASE"/>
    <property type="match status" value="1"/>
</dbReference>
<reference evidence="3 4" key="1">
    <citation type="journal article" date="2021" name="Int. J. Syst. Evol. Microbiol.">
        <title>Clostridium zeae sp. nov., isolated from corn silage.</title>
        <authorList>
            <person name="Kobayashi H."/>
            <person name="Tanizawa Y."/>
            <person name="Yagura M."/>
            <person name="Sakamoto M."/>
            <person name="Ohkuma M."/>
            <person name="Tohno M."/>
        </authorList>
    </citation>
    <scope>NUCLEOTIDE SEQUENCE [LARGE SCALE GENOMIC DNA]</scope>
    <source>
        <strain evidence="3 4">CSC2</strain>
    </source>
</reference>
<keyword evidence="4" id="KW-1185">Reference proteome</keyword>
<dbReference type="Pfam" id="PF00975">
    <property type="entry name" value="Thioesterase"/>
    <property type="match status" value="1"/>
</dbReference>
<organism evidence="3 4">
    <name type="scientific">Clostridium zeae</name>
    <dbReference type="NCBI Taxonomy" id="2759022"/>
    <lineage>
        <taxon>Bacteria</taxon>
        <taxon>Bacillati</taxon>
        <taxon>Bacillota</taxon>
        <taxon>Clostridia</taxon>
        <taxon>Eubacteriales</taxon>
        <taxon>Clostridiaceae</taxon>
        <taxon>Clostridium</taxon>
    </lineage>
</organism>
<dbReference type="InterPro" id="IPR029058">
    <property type="entry name" value="AB_hydrolase_fold"/>
</dbReference>
<comment type="similarity">
    <text evidence="1">Belongs to the thioesterase family.</text>
</comment>
<dbReference type="InterPro" id="IPR001031">
    <property type="entry name" value="Thioesterase"/>
</dbReference>
<dbReference type="PANTHER" id="PTHR11487:SF0">
    <property type="entry name" value="S-ACYL FATTY ACID SYNTHASE THIOESTERASE, MEDIUM CHAIN"/>
    <property type="match status" value="1"/>
</dbReference>
<dbReference type="Gene3D" id="3.40.50.1820">
    <property type="entry name" value="alpha/beta hydrolase"/>
    <property type="match status" value="1"/>
</dbReference>
<dbReference type="InterPro" id="IPR012223">
    <property type="entry name" value="TEII"/>
</dbReference>
<gene>
    <name evidence="3" type="ORF">CSC2_08600</name>
</gene>
<protein>
    <submittedName>
        <fullName evidence="3">Thioesterase</fullName>
    </submittedName>
</protein>
<evidence type="ECO:0000256" key="1">
    <source>
        <dbReference type="ARBA" id="ARBA00007169"/>
    </source>
</evidence>
<name>A0ABQ1E6E7_9CLOT</name>
<proteinExistence type="inferred from homology"/>
<dbReference type="Proteomes" id="UP000663802">
    <property type="component" value="Unassembled WGS sequence"/>
</dbReference>
<evidence type="ECO:0000313" key="3">
    <source>
        <dbReference type="EMBL" id="GFZ30334.1"/>
    </source>
</evidence>
<dbReference type="SUPFAM" id="SSF53474">
    <property type="entry name" value="alpha/beta-Hydrolases"/>
    <property type="match status" value="1"/>
</dbReference>
<evidence type="ECO:0000259" key="2">
    <source>
        <dbReference type="Pfam" id="PF00975"/>
    </source>
</evidence>
<accession>A0ABQ1E6E7</accession>
<dbReference type="EMBL" id="BMBA01000001">
    <property type="protein sequence ID" value="GFZ30334.1"/>
    <property type="molecule type" value="Genomic_DNA"/>
</dbReference>
<sequence length="244" mass="28529">MILICLPYAGGASYIYSRWNKHTDESILVVPIELKGRGKRYGEAFYEDFEDAVNDIYNNIDDIIDKNDYAIFGHSMGSLLAYELYYKIERDNRKIPQHIFFSGCRAPGLGRLTNINCKLPDYEFMKQVVELGGTSDEIMNNKELMEIYVPILKSDISMYQNYRYIEKDNKINCDISVLYGRKDSITIDELRSWENQAGKSFNMYEFEGNHFFINDNKEEVINIINKVSGEREVEICRLNVDNHR</sequence>
<evidence type="ECO:0000313" key="4">
    <source>
        <dbReference type="Proteomes" id="UP000663802"/>
    </source>
</evidence>